<organism evidence="2 3">
    <name type="scientific">Rubrivirga marina</name>
    <dbReference type="NCBI Taxonomy" id="1196024"/>
    <lineage>
        <taxon>Bacteria</taxon>
        <taxon>Pseudomonadati</taxon>
        <taxon>Rhodothermota</taxon>
        <taxon>Rhodothermia</taxon>
        <taxon>Rhodothermales</taxon>
        <taxon>Rubricoccaceae</taxon>
        <taxon>Rubrivirga</taxon>
    </lineage>
</organism>
<name>A0A271J1U5_9BACT</name>
<comment type="caution">
    <text evidence="2">The sequence shown here is derived from an EMBL/GenBank/DDBJ whole genome shotgun (WGS) entry which is preliminary data.</text>
</comment>
<feature type="chain" id="PRO_5013148510" description="Secreted protein" evidence="1">
    <location>
        <begin position="31"/>
        <end position="187"/>
    </location>
</feature>
<evidence type="ECO:0000313" key="3">
    <source>
        <dbReference type="Proteomes" id="UP000216339"/>
    </source>
</evidence>
<dbReference type="AlphaFoldDB" id="A0A271J1U5"/>
<gene>
    <name evidence="2" type="ORF">BSZ37_14085</name>
</gene>
<keyword evidence="1" id="KW-0732">Signal</keyword>
<evidence type="ECO:0000256" key="1">
    <source>
        <dbReference type="SAM" id="SignalP"/>
    </source>
</evidence>
<sequence>MGKGAHLSPSMIALRLAPLALLLIAPLAAAQSPVFEVRDASGATLHFAVNDDGTVTCTDCISPDEIRGGLFNGMTRGRLYLRSEVRSITSGGAVLTAVARCDSVDQVPVTGSCFMQGIQEGMPLSWSPLDWEEPTFPAGYICTYQSRTASTVTFQARIWCLDVTLEAAARTVGDGPLDLGASRTGDL</sequence>
<dbReference type="Proteomes" id="UP000216339">
    <property type="component" value="Unassembled WGS sequence"/>
</dbReference>
<protein>
    <recommendedName>
        <fullName evidence="4">Secreted protein</fullName>
    </recommendedName>
</protein>
<feature type="signal peptide" evidence="1">
    <location>
        <begin position="1"/>
        <end position="30"/>
    </location>
</feature>
<reference evidence="2 3" key="1">
    <citation type="submission" date="2016-11" db="EMBL/GenBank/DDBJ databases">
        <title>Study of marine rhodopsin-containing bacteria.</title>
        <authorList>
            <person name="Yoshizawa S."/>
            <person name="Kumagai Y."/>
            <person name="Kogure K."/>
        </authorList>
    </citation>
    <scope>NUCLEOTIDE SEQUENCE [LARGE SCALE GENOMIC DNA]</scope>
    <source>
        <strain evidence="2 3">SAORIC-28</strain>
    </source>
</reference>
<keyword evidence="3" id="KW-1185">Reference proteome</keyword>
<accession>A0A271J1U5</accession>
<evidence type="ECO:0000313" key="2">
    <source>
        <dbReference type="EMBL" id="PAP77486.1"/>
    </source>
</evidence>
<dbReference type="EMBL" id="MQWD01000001">
    <property type="protein sequence ID" value="PAP77486.1"/>
    <property type="molecule type" value="Genomic_DNA"/>
</dbReference>
<evidence type="ECO:0008006" key="4">
    <source>
        <dbReference type="Google" id="ProtNLM"/>
    </source>
</evidence>
<proteinExistence type="predicted"/>